<gene>
    <name evidence="2" type="ORF">Tci_029704</name>
</gene>
<dbReference type="GO" id="GO:0003677">
    <property type="term" value="F:DNA binding"/>
    <property type="evidence" value="ECO:0007669"/>
    <property type="project" value="UniProtKB-KW"/>
</dbReference>
<reference evidence="2" key="1">
    <citation type="journal article" date="2019" name="Sci. Rep.">
        <title>Draft genome of Tanacetum cinerariifolium, the natural source of mosquito coil.</title>
        <authorList>
            <person name="Yamashiro T."/>
            <person name="Shiraishi A."/>
            <person name="Satake H."/>
            <person name="Nakayama K."/>
        </authorList>
    </citation>
    <scope>NUCLEOTIDE SEQUENCE</scope>
</reference>
<dbReference type="AlphaFoldDB" id="A0A6L2L7T9"/>
<evidence type="ECO:0000256" key="1">
    <source>
        <dbReference type="SAM" id="MobiDB-lite"/>
    </source>
</evidence>
<feature type="compositionally biased region" description="Basic and acidic residues" evidence="1">
    <location>
        <begin position="137"/>
        <end position="169"/>
    </location>
</feature>
<accession>A0A6L2L7T9</accession>
<name>A0A6L2L7T9_TANCI</name>
<keyword evidence="2" id="KW-0238">DNA-binding</keyword>
<organism evidence="2">
    <name type="scientific">Tanacetum cinerariifolium</name>
    <name type="common">Dalmatian daisy</name>
    <name type="synonym">Chrysanthemum cinerariifolium</name>
    <dbReference type="NCBI Taxonomy" id="118510"/>
    <lineage>
        <taxon>Eukaryota</taxon>
        <taxon>Viridiplantae</taxon>
        <taxon>Streptophyta</taxon>
        <taxon>Embryophyta</taxon>
        <taxon>Tracheophyta</taxon>
        <taxon>Spermatophyta</taxon>
        <taxon>Magnoliopsida</taxon>
        <taxon>eudicotyledons</taxon>
        <taxon>Gunneridae</taxon>
        <taxon>Pentapetalae</taxon>
        <taxon>asterids</taxon>
        <taxon>campanulids</taxon>
        <taxon>Asterales</taxon>
        <taxon>Asteraceae</taxon>
        <taxon>Asteroideae</taxon>
        <taxon>Anthemideae</taxon>
        <taxon>Anthemidinae</taxon>
        <taxon>Tanacetum</taxon>
    </lineage>
</organism>
<protein>
    <submittedName>
        <fullName evidence="2">DNA-binding pseudobarrel domain-containing protein</fullName>
    </submittedName>
</protein>
<comment type="caution">
    <text evidence="2">The sequence shown here is derived from an EMBL/GenBank/DDBJ whole genome shotgun (WGS) entry which is preliminary data.</text>
</comment>
<dbReference type="EMBL" id="BKCJ010003881">
    <property type="protein sequence ID" value="GEU57726.1"/>
    <property type="molecule type" value="Genomic_DNA"/>
</dbReference>
<evidence type="ECO:0000313" key="2">
    <source>
        <dbReference type="EMBL" id="GEU57726.1"/>
    </source>
</evidence>
<sequence>MEQYLALLRENQAPSVVKPEIRGNVNFESKSQFMRELKEDTFFKNKNEDAHDHVDRVLNIDPLKDGCIDSLQELSTLGTSLKKPLSKGLYLDKECPLNEEVKQMEEVKYGEFEPFTPFNESNGVKCHVGPSGYYTRTDNRPPYEEKRPSLEELMNKHQEESARRSTEMK</sequence>
<feature type="region of interest" description="Disordered" evidence="1">
    <location>
        <begin position="130"/>
        <end position="169"/>
    </location>
</feature>
<proteinExistence type="predicted"/>